<proteinExistence type="predicted"/>
<dbReference type="Proteomes" id="UP000198970">
    <property type="component" value="Chromosome I"/>
</dbReference>
<dbReference type="Pfam" id="PF04246">
    <property type="entry name" value="RseC_MucC"/>
    <property type="match status" value="1"/>
</dbReference>
<organism evidence="2 3">
    <name type="scientific">Lacrimispora sphenoides JCM 1415</name>
    <dbReference type="NCBI Taxonomy" id="1297793"/>
    <lineage>
        <taxon>Bacteria</taxon>
        <taxon>Bacillati</taxon>
        <taxon>Bacillota</taxon>
        <taxon>Clostridia</taxon>
        <taxon>Lachnospirales</taxon>
        <taxon>Lachnospiraceae</taxon>
        <taxon>Lacrimispora</taxon>
    </lineage>
</organism>
<protein>
    <submittedName>
        <fullName evidence="2">Sigma-E factor negative regulatory protein RseC</fullName>
    </submittedName>
</protein>
<gene>
    <name evidence="2" type="ORF">SAMN02745906_3626</name>
</gene>
<keyword evidence="1" id="KW-0812">Transmembrane</keyword>
<sequence length="151" mass="16396">MTEKGLVTKLSGKSMCVKMFPLTSCGECKACDAHKRSDMTIEIENTCNASVGDYVSVDMKETILAGAVIFYGIPLMAFIIGILLGWLITPGLVSESLREPVTAAIGVSFLLLSYLCIRLADPLIKSHTTFPVATAIISNDLEDDPEEEKEY</sequence>
<dbReference type="InterPro" id="IPR007359">
    <property type="entry name" value="SigmaE_reg_RseC_MucC"/>
</dbReference>
<accession>A0ABY1CF25</accession>
<dbReference type="PANTHER" id="PTHR35867">
    <property type="entry name" value="PROTEIN RSEC"/>
    <property type="match status" value="1"/>
</dbReference>
<dbReference type="EMBL" id="LT630003">
    <property type="protein sequence ID" value="SET98055.1"/>
    <property type="molecule type" value="Genomic_DNA"/>
</dbReference>
<name>A0ABY1CF25_9FIRM</name>
<evidence type="ECO:0000313" key="3">
    <source>
        <dbReference type="Proteomes" id="UP000198970"/>
    </source>
</evidence>
<reference evidence="2 3" key="1">
    <citation type="submission" date="2016-10" db="EMBL/GenBank/DDBJ databases">
        <authorList>
            <person name="Varghese N."/>
            <person name="Submissions S."/>
        </authorList>
    </citation>
    <scope>NUCLEOTIDE SEQUENCE [LARGE SCALE GENOMIC DNA]</scope>
    <source>
        <strain evidence="2 3">ATCC 19403</strain>
    </source>
</reference>
<feature type="transmembrane region" description="Helical" evidence="1">
    <location>
        <begin position="100"/>
        <end position="117"/>
    </location>
</feature>
<dbReference type="PANTHER" id="PTHR35867:SF1">
    <property type="entry name" value="PROTEIN RSEC"/>
    <property type="match status" value="1"/>
</dbReference>
<keyword evidence="1" id="KW-1133">Transmembrane helix</keyword>
<dbReference type="RefSeq" id="WP_157724435.1">
    <property type="nucleotide sequence ID" value="NZ_LT630003.1"/>
</dbReference>
<keyword evidence="1" id="KW-0472">Membrane</keyword>
<feature type="transmembrane region" description="Helical" evidence="1">
    <location>
        <begin position="63"/>
        <end position="88"/>
    </location>
</feature>
<evidence type="ECO:0000313" key="2">
    <source>
        <dbReference type="EMBL" id="SET98055.1"/>
    </source>
</evidence>
<evidence type="ECO:0000256" key="1">
    <source>
        <dbReference type="SAM" id="Phobius"/>
    </source>
</evidence>
<keyword evidence="3" id="KW-1185">Reference proteome</keyword>